<dbReference type="InterPro" id="IPR042208">
    <property type="entry name" value="D-ser_dehydrat-like_sf"/>
</dbReference>
<keyword evidence="2" id="KW-0456">Lyase</keyword>
<dbReference type="InterPro" id="IPR026956">
    <property type="entry name" value="D-ser_dehydrat-like_dom"/>
</dbReference>
<dbReference type="InterPro" id="IPR051466">
    <property type="entry name" value="D-amino_acid_metab_enzyme"/>
</dbReference>
<evidence type="ECO:0000259" key="3">
    <source>
        <dbReference type="SMART" id="SM01119"/>
    </source>
</evidence>
<dbReference type="Gene3D" id="3.20.20.10">
    <property type="entry name" value="Alanine racemase"/>
    <property type="match status" value="1"/>
</dbReference>
<dbReference type="Pfam" id="PF01168">
    <property type="entry name" value="Ala_racemase_N"/>
    <property type="match status" value="1"/>
</dbReference>
<dbReference type="Gene3D" id="2.40.37.20">
    <property type="entry name" value="D-serine dehydratase-like domain"/>
    <property type="match status" value="1"/>
</dbReference>
<dbReference type="EMBL" id="BAAAQB010000041">
    <property type="protein sequence ID" value="GAA2145114.1"/>
    <property type="molecule type" value="Genomic_DNA"/>
</dbReference>
<feature type="domain" description="D-serine dehydratase-like" evidence="3">
    <location>
        <begin position="283"/>
        <end position="378"/>
    </location>
</feature>
<evidence type="ECO:0000313" key="4">
    <source>
        <dbReference type="EMBL" id="GAA2145114.1"/>
    </source>
</evidence>
<comment type="similarity">
    <text evidence="1">Belongs to the DSD1 family.</text>
</comment>
<dbReference type="Pfam" id="PF14031">
    <property type="entry name" value="D-ser_dehydrat"/>
    <property type="match status" value="1"/>
</dbReference>
<evidence type="ECO:0000313" key="5">
    <source>
        <dbReference type="Proteomes" id="UP001500102"/>
    </source>
</evidence>
<dbReference type="SUPFAM" id="SSF51419">
    <property type="entry name" value="PLP-binding barrel"/>
    <property type="match status" value="1"/>
</dbReference>
<accession>A0ABN2ZP33</accession>
<name>A0ABN2ZP33_9MICC</name>
<sequence>MSKLIKSPAGADGDFAAKLAATPAYPQLRLNSEALDSNIRVMAEWCRERGVELAPHVKTTMSAPIIERQVAAGAVGVTVATVDQVASALDWGHVRVLVANEIVDTFGLLRVRTWLEEDPAREIRCFVDSAAGVKAAAAAFDGATVALEVLIDVGTPGGRTGVRGVGEALRLAGLVCATPGLKLVGVAGYEGVVPNSRAEDTVTAVDRHCQLVRDTYLQAATYFETATPIYSMGGSAFPDRVIAFLPDLGEVPGTRTILRSGCYVTHDHGTYAAVSPVPGLIPALSVRAVVLSTPEEGIAVVGAGKRDLPYDAGLPSFLSARTADGATKTGATAAVRNLFDHHAVLTGATGLEVTDTVDFGISHPCSAFDRWPEYVVTDGDGQGIDVWSTDFRRSSLAPHS</sequence>
<evidence type="ECO:0000256" key="2">
    <source>
        <dbReference type="ARBA" id="ARBA00023239"/>
    </source>
</evidence>
<organism evidence="4 5">
    <name type="scientific">Arthrobacter humicola</name>
    <dbReference type="NCBI Taxonomy" id="409291"/>
    <lineage>
        <taxon>Bacteria</taxon>
        <taxon>Bacillati</taxon>
        <taxon>Actinomycetota</taxon>
        <taxon>Actinomycetes</taxon>
        <taxon>Micrococcales</taxon>
        <taxon>Micrococcaceae</taxon>
        <taxon>Arthrobacter</taxon>
    </lineage>
</organism>
<dbReference type="InterPro" id="IPR029066">
    <property type="entry name" value="PLP-binding_barrel"/>
</dbReference>
<dbReference type="PANTHER" id="PTHR28004">
    <property type="entry name" value="ZGC:162816-RELATED"/>
    <property type="match status" value="1"/>
</dbReference>
<protein>
    <submittedName>
        <fullName evidence="4">Alanine racemase</fullName>
    </submittedName>
</protein>
<proteinExistence type="inferred from homology"/>
<dbReference type="RefSeq" id="WP_344367871.1">
    <property type="nucleotide sequence ID" value="NZ_BAAAQB010000041.1"/>
</dbReference>
<comment type="caution">
    <text evidence="4">The sequence shown here is derived from an EMBL/GenBank/DDBJ whole genome shotgun (WGS) entry which is preliminary data.</text>
</comment>
<evidence type="ECO:0000256" key="1">
    <source>
        <dbReference type="ARBA" id="ARBA00005323"/>
    </source>
</evidence>
<keyword evidence="5" id="KW-1185">Reference proteome</keyword>
<dbReference type="PANTHER" id="PTHR28004:SF8">
    <property type="entry name" value="D-SERINE DEAMINASE"/>
    <property type="match status" value="1"/>
</dbReference>
<dbReference type="InterPro" id="IPR001608">
    <property type="entry name" value="Ala_racemase_N"/>
</dbReference>
<dbReference type="SMART" id="SM01119">
    <property type="entry name" value="D-ser_dehydrat"/>
    <property type="match status" value="1"/>
</dbReference>
<dbReference type="Proteomes" id="UP001500102">
    <property type="component" value="Unassembled WGS sequence"/>
</dbReference>
<reference evidence="4 5" key="1">
    <citation type="journal article" date="2019" name="Int. J. Syst. Evol. Microbiol.">
        <title>The Global Catalogue of Microorganisms (GCM) 10K type strain sequencing project: providing services to taxonomists for standard genome sequencing and annotation.</title>
        <authorList>
            <consortium name="The Broad Institute Genomics Platform"/>
            <consortium name="The Broad Institute Genome Sequencing Center for Infectious Disease"/>
            <person name="Wu L."/>
            <person name="Ma J."/>
        </authorList>
    </citation>
    <scope>NUCLEOTIDE SEQUENCE [LARGE SCALE GENOMIC DNA]</scope>
    <source>
        <strain evidence="4 5">JCM 15921</strain>
    </source>
</reference>
<gene>
    <name evidence="4" type="ORF">GCM10009825_37370</name>
</gene>